<proteinExistence type="predicted"/>
<keyword evidence="3" id="KW-1185">Reference proteome</keyword>
<feature type="region of interest" description="Disordered" evidence="1">
    <location>
        <begin position="396"/>
        <end position="417"/>
    </location>
</feature>
<feature type="compositionally biased region" description="Acidic residues" evidence="1">
    <location>
        <begin position="64"/>
        <end position="84"/>
    </location>
</feature>
<dbReference type="AlphaFoldDB" id="A0A388KDM9"/>
<organism evidence="2 3">
    <name type="scientific">Chara braunii</name>
    <name type="common">Braun's stonewort</name>
    <dbReference type="NCBI Taxonomy" id="69332"/>
    <lineage>
        <taxon>Eukaryota</taxon>
        <taxon>Viridiplantae</taxon>
        <taxon>Streptophyta</taxon>
        <taxon>Charophyceae</taxon>
        <taxon>Charales</taxon>
        <taxon>Characeae</taxon>
        <taxon>Chara</taxon>
    </lineage>
</organism>
<feature type="region of interest" description="Disordered" evidence="1">
    <location>
        <begin position="531"/>
        <end position="566"/>
    </location>
</feature>
<name>A0A388KDM9_CHABU</name>
<gene>
    <name evidence="2" type="ORF">CBR_g2706</name>
</gene>
<sequence>MYKRKAMATPPSPTRQKDDGGASWRATMREISEGSDDETENDPMTFVGRYPPGNHAVNDKECGVDEDDVEEAKCEEDYEGEEREESIHDCEDTQSSQVAAAESLKKRKGSASTRTTKAEKHPPKRKQTLDEGDSEEDAEEVPPRAPLEQTQPFAKTHDDAIDTTQCFFLEFNEDGFAKKKREHTQVDDTKILPIPEGDIFFNHRTLDKTLVQSIYDVIHDAAKETNRKWDIMTFILAPLCPMDGYQGGQITPKQFQVELAHTYNWYVVAGQHMVEAMNRLIKDKSPTEKVYGLRSYSHVRVVYFDDDTKRGYSYISTFDNMREERSIPRSFSSSVRKIRTFWDKQNDRIRPPGIVSKEEWNVEFFISYAAIMDRYNKSGLTDEKWIEERDRIPDDKTRKVPRRLGGPNEENGENSTGLEATQAMYKEALFHLKCFIYEAIDCLDDLRAEVNRISFSACHIFCEVGERITTILSFEIEPKGVLTDNAEVVVTSRDYADWARKDGNFNNIDCDEDTSDSDLNVPLHAMRGVVEGAHADEPQGSTNRAVEKKGGTKKKYGGAKRDGRST</sequence>
<accession>A0A388KDM9</accession>
<feature type="compositionally biased region" description="Acidic residues" evidence="1">
    <location>
        <begin position="130"/>
        <end position="140"/>
    </location>
</feature>
<feature type="region of interest" description="Disordered" evidence="1">
    <location>
        <begin position="1"/>
        <end position="148"/>
    </location>
</feature>
<reference evidence="2 3" key="1">
    <citation type="journal article" date="2018" name="Cell">
        <title>The Chara Genome: Secondary Complexity and Implications for Plant Terrestrialization.</title>
        <authorList>
            <person name="Nishiyama T."/>
            <person name="Sakayama H."/>
            <person name="Vries J.D."/>
            <person name="Buschmann H."/>
            <person name="Saint-Marcoux D."/>
            <person name="Ullrich K.K."/>
            <person name="Haas F.B."/>
            <person name="Vanderstraeten L."/>
            <person name="Becker D."/>
            <person name="Lang D."/>
            <person name="Vosolsobe S."/>
            <person name="Rombauts S."/>
            <person name="Wilhelmsson P.K.I."/>
            <person name="Janitza P."/>
            <person name="Kern R."/>
            <person name="Heyl A."/>
            <person name="Rumpler F."/>
            <person name="Villalobos L.I.A.C."/>
            <person name="Clay J.M."/>
            <person name="Skokan R."/>
            <person name="Toyoda A."/>
            <person name="Suzuki Y."/>
            <person name="Kagoshima H."/>
            <person name="Schijlen E."/>
            <person name="Tajeshwar N."/>
            <person name="Catarino B."/>
            <person name="Hetherington A.J."/>
            <person name="Saltykova A."/>
            <person name="Bonnot C."/>
            <person name="Breuninger H."/>
            <person name="Symeonidi A."/>
            <person name="Radhakrishnan G.V."/>
            <person name="Van Nieuwerburgh F."/>
            <person name="Deforce D."/>
            <person name="Chang C."/>
            <person name="Karol K.G."/>
            <person name="Hedrich R."/>
            <person name="Ulvskov P."/>
            <person name="Glockner G."/>
            <person name="Delwiche C.F."/>
            <person name="Petrasek J."/>
            <person name="Van de Peer Y."/>
            <person name="Friml J."/>
            <person name="Beilby M."/>
            <person name="Dolan L."/>
            <person name="Kohara Y."/>
            <person name="Sugano S."/>
            <person name="Fujiyama A."/>
            <person name="Delaux P.-M."/>
            <person name="Quint M."/>
            <person name="TheiBen G."/>
            <person name="Hagemann M."/>
            <person name="Harholt J."/>
            <person name="Dunand C."/>
            <person name="Zachgo S."/>
            <person name="Langdale J."/>
            <person name="Maumus F."/>
            <person name="Straeten D.V.D."/>
            <person name="Gould S.B."/>
            <person name="Rensing S.A."/>
        </authorList>
    </citation>
    <scope>NUCLEOTIDE SEQUENCE [LARGE SCALE GENOMIC DNA]</scope>
    <source>
        <strain evidence="2 3">S276</strain>
    </source>
</reference>
<comment type="caution">
    <text evidence="2">The sequence shown here is derived from an EMBL/GenBank/DDBJ whole genome shotgun (WGS) entry which is preliminary data.</text>
</comment>
<evidence type="ECO:0000313" key="2">
    <source>
        <dbReference type="EMBL" id="GBG68155.1"/>
    </source>
</evidence>
<dbReference type="Proteomes" id="UP000265515">
    <property type="component" value="Unassembled WGS sequence"/>
</dbReference>
<protein>
    <submittedName>
        <fullName evidence="2">Uncharacterized protein</fullName>
    </submittedName>
</protein>
<evidence type="ECO:0000256" key="1">
    <source>
        <dbReference type="SAM" id="MobiDB-lite"/>
    </source>
</evidence>
<evidence type="ECO:0000313" key="3">
    <source>
        <dbReference type="Proteomes" id="UP000265515"/>
    </source>
</evidence>
<dbReference type="EMBL" id="BFEA01000096">
    <property type="protein sequence ID" value="GBG68155.1"/>
    <property type="molecule type" value="Genomic_DNA"/>
</dbReference>
<dbReference type="Gramene" id="GBG68155">
    <property type="protein sequence ID" value="GBG68155"/>
    <property type="gene ID" value="CBR_g2706"/>
</dbReference>